<evidence type="ECO:0000313" key="3">
    <source>
        <dbReference type="EMBL" id="PVD37408.1"/>
    </source>
</evidence>
<protein>
    <recommendedName>
        <fullName evidence="2">Sulfotransferase domain-containing protein</fullName>
    </recommendedName>
</protein>
<dbReference type="Pfam" id="PF00685">
    <property type="entry name" value="Sulfotransfer_1"/>
    <property type="match status" value="1"/>
</dbReference>
<feature type="region of interest" description="Disordered" evidence="1">
    <location>
        <begin position="70"/>
        <end position="96"/>
    </location>
</feature>
<dbReference type="InterPro" id="IPR000863">
    <property type="entry name" value="Sulfotransferase_dom"/>
</dbReference>
<name>A0A2T7PVG7_POMCA</name>
<dbReference type="AlphaFoldDB" id="A0A2T7PVG7"/>
<gene>
    <name evidence="3" type="ORF">C0Q70_04407</name>
</gene>
<dbReference type="PANTHER" id="PTHR15723">
    <property type="entry name" value="CARBOHYDRATE SULFOTRANSFERASE 15"/>
    <property type="match status" value="1"/>
</dbReference>
<dbReference type="InterPro" id="IPR027417">
    <property type="entry name" value="P-loop_NTPase"/>
</dbReference>
<dbReference type="Gene3D" id="3.40.50.300">
    <property type="entry name" value="P-loop containing nucleotide triphosphate hydrolases"/>
    <property type="match status" value="1"/>
</dbReference>
<dbReference type="Proteomes" id="UP000245119">
    <property type="component" value="Linkage Group LG2"/>
</dbReference>
<dbReference type="GO" id="GO:0019319">
    <property type="term" value="P:hexose biosynthetic process"/>
    <property type="evidence" value="ECO:0007669"/>
    <property type="project" value="TreeGrafter"/>
</dbReference>
<dbReference type="SUPFAM" id="SSF52540">
    <property type="entry name" value="P-loop containing nucleoside triphosphate hydrolases"/>
    <property type="match status" value="1"/>
</dbReference>
<feature type="compositionally biased region" description="Low complexity" evidence="1">
    <location>
        <begin position="70"/>
        <end position="79"/>
    </location>
</feature>
<evidence type="ECO:0000313" key="4">
    <source>
        <dbReference type="Proteomes" id="UP000245119"/>
    </source>
</evidence>
<feature type="domain" description="Sulfotransferase" evidence="2">
    <location>
        <begin position="175"/>
        <end position="406"/>
    </location>
</feature>
<dbReference type="PANTHER" id="PTHR15723:SF0">
    <property type="entry name" value="CARBOHYDRATE SULFOTRANSFERASE 15"/>
    <property type="match status" value="1"/>
</dbReference>
<dbReference type="InterPro" id="IPR052654">
    <property type="entry name" value="CS_Sulfotransferase"/>
</dbReference>
<evidence type="ECO:0000259" key="2">
    <source>
        <dbReference type="Pfam" id="PF00685"/>
    </source>
</evidence>
<organism evidence="3 4">
    <name type="scientific">Pomacea canaliculata</name>
    <name type="common">Golden apple snail</name>
    <dbReference type="NCBI Taxonomy" id="400727"/>
    <lineage>
        <taxon>Eukaryota</taxon>
        <taxon>Metazoa</taxon>
        <taxon>Spiralia</taxon>
        <taxon>Lophotrochozoa</taxon>
        <taxon>Mollusca</taxon>
        <taxon>Gastropoda</taxon>
        <taxon>Caenogastropoda</taxon>
        <taxon>Architaenioglossa</taxon>
        <taxon>Ampullarioidea</taxon>
        <taxon>Ampullariidae</taxon>
        <taxon>Pomacea</taxon>
    </lineage>
</organism>
<reference evidence="3 4" key="1">
    <citation type="submission" date="2018-04" db="EMBL/GenBank/DDBJ databases">
        <title>The genome of golden apple snail Pomacea canaliculata provides insight into stress tolerance and invasive adaptation.</title>
        <authorList>
            <person name="Liu C."/>
            <person name="Liu B."/>
            <person name="Ren Y."/>
            <person name="Zhang Y."/>
            <person name="Wang H."/>
            <person name="Li S."/>
            <person name="Jiang F."/>
            <person name="Yin L."/>
            <person name="Zhang G."/>
            <person name="Qian W."/>
            <person name="Fan W."/>
        </authorList>
    </citation>
    <scope>NUCLEOTIDE SEQUENCE [LARGE SCALE GENOMIC DNA]</scope>
    <source>
        <strain evidence="3">SZHN2017</strain>
        <tissue evidence="3">Muscle</tissue>
    </source>
</reference>
<keyword evidence="4" id="KW-1185">Reference proteome</keyword>
<dbReference type="OrthoDB" id="8958249at2759"/>
<proteinExistence type="predicted"/>
<accession>A0A2T7PVG7</accession>
<dbReference type="EMBL" id="PZQS01000002">
    <property type="protein sequence ID" value="PVD37408.1"/>
    <property type="molecule type" value="Genomic_DNA"/>
</dbReference>
<sequence>MDSSSQLSGWCRARDYESRDYERSYVMSQHGLQSPAHRMVSKRKLPLAVGVSMMTMLFMHLVLPINLRTNSDGSNSDSNNQKRSVAASSLEACPDDGPLLPEETPFWSEQLDEFKKDFTLKFVGDKPVGEVCCAPDSAIRNKTYGFVDPPPYTDKSRNPCWYEGGRLRCLPYFYVIGSTKSGAPDLYKRLLAHPEVASTRKEVHWFNRLRTLGAGLRWYANVFNPVAKSIHEDIKSTGTSRKVIGEKTLDYFSDVRIWRHLTGNQGCAEPRVTIANHLRHLNPNAKIIIMIREPVDRIFSTYTLAAASTERLKDPSTQKLHEFIIRAVPAYKECFKNFPVRACIYNRTLADMYPIDLSGGAYAVFVEDWLRVFPPDQVYVIRFENYVNEISRSLKEVFNFLGLSAMSDAEFEAVSSMSKPSPNVYYKIGPMQNRTVKLLHDFYLPFTNRLSKLLKDDRNLKKGKSPTAKGTPS</sequence>
<comment type="caution">
    <text evidence="3">The sequence shown here is derived from an EMBL/GenBank/DDBJ whole genome shotgun (WGS) entry which is preliminary data.</text>
</comment>
<evidence type="ECO:0000256" key="1">
    <source>
        <dbReference type="SAM" id="MobiDB-lite"/>
    </source>
</evidence>
<dbReference type="GO" id="GO:0050659">
    <property type="term" value="F:N-acetylgalactosamine 4-sulfate 6-O-sulfotransferase activity"/>
    <property type="evidence" value="ECO:0007669"/>
    <property type="project" value="TreeGrafter"/>
</dbReference>